<feature type="transmembrane region" description="Helical" evidence="1">
    <location>
        <begin position="117"/>
        <end position="140"/>
    </location>
</feature>
<evidence type="ECO:0000313" key="4">
    <source>
        <dbReference type="Proteomes" id="UP000623467"/>
    </source>
</evidence>
<dbReference type="InterPro" id="IPR045339">
    <property type="entry name" value="DUF6534"/>
</dbReference>
<feature type="transmembrane region" description="Helical" evidence="1">
    <location>
        <begin position="146"/>
        <end position="163"/>
    </location>
</feature>
<gene>
    <name evidence="3" type="ORF">MSAN_00227700</name>
</gene>
<feature type="transmembrane region" description="Helical" evidence="1">
    <location>
        <begin position="84"/>
        <end position="105"/>
    </location>
</feature>
<keyword evidence="1" id="KW-0812">Transmembrane</keyword>
<dbReference type="AlphaFoldDB" id="A0A8H6ZFH5"/>
<evidence type="ECO:0000259" key="2">
    <source>
        <dbReference type="Pfam" id="PF20152"/>
    </source>
</evidence>
<keyword evidence="1" id="KW-0472">Membrane</keyword>
<keyword evidence="4" id="KW-1185">Reference proteome</keyword>
<organism evidence="3 4">
    <name type="scientific">Mycena sanguinolenta</name>
    <dbReference type="NCBI Taxonomy" id="230812"/>
    <lineage>
        <taxon>Eukaryota</taxon>
        <taxon>Fungi</taxon>
        <taxon>Dikarya</taxon>
        <taxon>Basidiomycota</taxon>
        <taxon>Agaricomycotina</taxon>
        <taxon>Agaricomycetes</taxon>
        <taxon>Agaricomycetidae</taxon>
        <taxon>Agaricales</taxon>
        <taxon>Marasmiineae</taxon>
        <taxon>Mycenaceae</taxon>
        <taxon>Mycena</taxon>
    </lineage>
</organism>
<evidence type="ECO:0000256" key="1">
    <source>
        <dbReference type="SAM" id="Phobius"/>
    </source>
</evidence>
<dbReference type="PANTHER" id="PTHR40465:SF1">
    <property type="entry name" value="DUF6534 DOMAIN-CONTAINING PROTEIN"/>
    <property type="match status" value="1"/>
</dbReference>
<protein>
    <recommendedName>
        <fullName evidence="2">DUF6534 domain-containing protein</fullName>
    </recommendedName>
</protein>
<dbReference type="EMBL" id="JACAZH010000001">
    <property type="protein sequence ID" value="KAF7378038.1"/>
    <property type="molecule type" value="Genomic_DNA"/>
</dbReference>
<feature type="transmembrane region" description="Helical" evidence="1">
    <location>
        <begin position="46"/>
        <end position="64"/>
    </location>
</feature>
<reference evidence="3" key="1">
    <citation type="submission" date="2020-05" db="EMBL/GenBank/DDBJ databases">
        <title>Mycena genomes resolve the evolution of fungal bioluminescence.</title>
        <authorList>
            <person name="Tsai I.J."/>
        </authorList>
    </citation>
    <scope>NUCLEOTIDE SEQUENCE</scope>
    <source>
        <strain evidence="3">160909Yilan</strain>
    </source>
</reference>
<feature type="transmembrane region" description="Helical" evidence="1">
    <location>
        <begin position="209"/>
        <end position="231"/>
    </location>
</feature>
<proteinExistence type="predicted"/>
<accession>A0A8H6ZFH5</accession>
<evidence type="ECO:0000313" key="3">
    <source>
        <dbReference type="EMBL" id="KAF7378038.1"/>
    </source>
</evidence>
<dbReference type="Pfam" id="PF20152">
    <property type="entry name" value="DUF6534"/>
    <property type="match status" value="1"/>
</dbReference>
<feature type="transmembrane region" description="Helical" evidence="1">
    <location>
        <begin position="175"/>
        <end position="203"/>
    </location>
</feature>
<dbReference type="Proteomes" id="UP000623467">
    <property type="component" value="Unassembled WGS sequence"/>
</dbReference>
<feature type="transmembrane region" description="Helical" evidence="1">
    <location>
        <begin position="12"/>
        <end position="34"/>
    </location>
</feature>
<feature type="domain" description="DUF6534" evidence="2">
    <location>
        <begin position="159"/>
        <end position="233"/>
    </location>
</feature>
<dbReference type="PANTHER" id="PTHR40465">
    <property type="entry name" value="CHROMOSOME 1, WHOLE GENOME SHOTGUN SEQUENCE"/>
    <property type="match status" value="1"/>
</dbReference>
<name>A0A8H6ZFH5_9AGAR</name>
<sequence>MSVDLNAAFGTTLIGTWAQSLLVGLCLAQAAQYFSNFPNDSWSKKTLVITASLFTILALVGAYADAYVPLVTLWGNPAAFTTETWSVPVYTIFNSLVGTICNCYLITRFYNLSKNIFVAVILYGIALTALAMAFVSTLLFPGLANISKAQKIGPHMGYFFYYFRMKTTFKTTKRLIHRVMISAIQSGCATSLVAIAGMIAIIFKVDSNIPAIFFFLLGPLYLLTLLSNLNLRETGKSGSRNWSSSRNNPTNSSVILQDGIYVRRAVTVNADVDLELAQRKHDGSGGSLNQKGDLVVESIRSPEQIKVANFNAK</sequence>
<comment type="caution">
    <text evidence="3">The sequence shown here is derived from an EMBL/GenBank/DDBJ whole genome shotgun (WGS) entry which is preliminary data.</text>
</comment>
<dbReference type="OrthoDB" id="3203775at2759"/>
<keyword evidence="1" id="KW-1133">Transmembrane helix</keyword>